<organism evidence="2">
    <name type="scientific">uncultured Chlamydiae bacterium Rifle_16ft_4_minimus_1822</name>
    <dbReference type="NCBI Taxonomy" id="1665093"/>
    <lineage>
        <taxon>Bacteria</taxon>
        <taxon>Pseudomonadati</taxon>
        <taxon>Chlamydiota</taxon>
        <taxon>Chlamydiia</taxon>
        <taxon>environmental samples</taxon>
    </lineage>
</organism>
<evidence type="ECO:0000256" key="1">
    <source>
        <dbReference type="SAM" id="Phobius"/>
    </source>
</evidence>
<feature type="transmembrane region" description="Helical" evidence="1">
    <location>
        <begin position="191"/>
        <end position="214"/>
    </location>
</feature>
<keyword evidence="1" id="KW-1133">Transmembrane helix</keyword>
<keyword evidence="1" id="KW-0472">Membrane</keyword>
<keyword evidence="1" id="KW-0812">Transmembrane</keyword>
<evidence type="ECO:0000313" key="2">
    <source>
        <dbReference type="EMBL" id="AKQ01389.1"/>
    </source>
</evidence>
<reference evidence="2" key="1">
    <citation type="journal article" date="2015" name="ISME J.">
        <title>Aquifer environment selects for microbial species cohorts in sediment and groundwater.</title>
        <authorList>
            <person name="Hug L.A."/>
            <person name="Thomas B.C."/>
            <person name="Brown C.T."/>
            <person name="Frischkorn K.R."/>
            <person name="Williams K.H."/>
            <person name="Tringe S.G."/>
            <person name="Banfield J.F."/>
        </authorList>
    </citation>
    <scope>NUCLEOTIDE SEQUENCE</scope>
</reference>
<protein>
    <submittedName>
        <fullName evidence="2">Uncharacterized protein</fullName>
    </submittedName>
</protein>
<accession>A0A0H4TLI3</accession>
<dbReference type="AlphaFoldDB" id="A0A0H4TLI3"/>
<sequence>MVCTTSVSQGAFSCWDTFCSWAEMPSSVRKLAGVVTEVFDWCVHLGALSLQTSPYARIYFVCSDFRSFFDMADIFPSLNTCSCSLQRLMSGWSALVEQGKAVACLRDLLEALMDIWSSSEVMLETFWTTMSQPAARLLERIGRPAFIMGCLCALWKEREEISHLTHALASDADLQVKEALAAKRQAELFGCAYKISSLVGAVLGALTFFLGVFVPASLPLLFSSTALTLSLATDFYVKRAVAPLFEELSFLQLSSITNQYRLELPRDQKKSLQKMEQEIARGALVVP</sequence>
<name>A0A0H4TLI3_9BACT</name>
<dbReference type="EMBL" id="KT006964">
    <property type="protein sequence ID" value="AKQ01389.1"/>
    <property type="molecule type" value="Genomic_DNA"/>
</dbReference>
<proteinExistence type="predicted"/>